<evidence type="ECO:0000259" key="1">
    <source>
        <dbReference type="PROSITE" id="PS51704"/>
    </source>
</evidence>
<sequence length="249" mass="27092">MRPRLPDVFLRRPIAHRALHDRRDGRPENSLAAIRAATARDLPVEIDVQLTADGEAVVFHDDRLDRLTDETGPVRERTVADLTAIPLKDGAENIPTLAQVLAEPSPGFLIEIKDQDGALGPGIGALEEAVARAVQDSDATVALMSFNPHSIVTLSRLLPDVPRGLTTCSFGPEWPDLPEATRAELAKIAMYDEAGASFISHHWPVLDSPRVAELKADGATILCWTIRSAKDEQTARKIADSVTFEGYLP</sequence>
<dbReference type="SUPFAM" id="SSF51695">
    <property type="entry name" value="PLC-like phosphodiesterases"/>
    <property type="match status" value="1"/>
</dbReference>
<dbReference type="Proteomes" id="UP000314011">
    <property type="component" value="Unassembled WGS sequence"/>
</dbReference>
<gene>
    <name evidence="2" type="ORF">FHY64_13585</name>
</gene>
<organism evidence="2 3">
    <name type="scientific">Pelagovum pacificum</name>
    <dbReference type="NCBI Taxonomy" id="2588711"/>
    <lineage>
        <taxon>Bacteria</taxon>
        <taxon>Pseudomonadati</taxon>
        <taxon>Pseudomonadota</taxon>
        <taxon>Alphaproteobacteria</taxon>
        <taxon>Rhodobacterales</taxon>
        <taxon>Paracoccaceae</taxon>
        <taxon>Pelagovum</taxon>
    </lineage>
</organism>
<dbReference type="PANTHER" id="PTHR46211">
    <property type="entry name" value="GLYCEROPHOSPHORYL DIESTER PHOSPHODIESTERASE"/>
    <property type="match status" value="1"/>
</dbReference>
<dbReference type="GO" id="GO:0008081">
    <property type="term" value="F:phosphoric diester hydrolase activity"/>
    <property type="evidence" value="ECO:0007669"/>
    <property type="project" value="InterPro"/>
</dbReference>
<dbReference type="PANTHER" id="PTHR46211:SF1">
    <property type="entry name" value="GLYCEROPHOSPHODIESTER PHOSPHODIESTERASE, CYTOPLASMIC"/>
    <property type="match status" value="1"/>
</dbReference>
<dbReference type="RefSeq" id="WP_140195758.1">
    <property type="nucleotide sequence ID" value="NZ_CP065915.1"/>
</dbReference>
<dbReference type="GO" id="GO:0006629">
    <property type="term" value="P:lipid metabolic process"/>
    <property type="evidence" value="ECO:0007669"/>
    <property type="project" value="InterPro"/>
</dbReference>
<evidence type="ECO:0000313" key="2">
    <source>
        <dbReference type="EMBL" id="TNY34415.1"/>
    </source>
</evidence>
<dbReference type="AlphaFoldDB" id="A0A5C5GHZ8"/>
<name>A0A5C5GHZ8_9RHOB</name>
<reference evidence="2 3" key="1">
    <citation type="submission" date="2019-06" db="EMBL/GenBank/DDBJ databases">
        <title>Genome of new Rhodobacteraceae sp. SM1903.</title>
        <authorList>
            <person name="Ren X."/>
        </authorList>
    </citation>
    <scope>NUCLEOTIDE SEQUENCE [LARGE SCALE GENOMIC DNA]</scope>
    <source>
        <strain evidence="2 3">SM1903</strain>
    </source>
</reference>
<dbReference type="PROSITE" id="PS51704">
    <property type="entry name" value="GP_PDE"/>
    <property type="match status" value="1"/>
</dbReference>
<dbReference type="OrthoDB" id="384721at2"/>
<dbReference type="InterPro" id="IPR017946">
    <property type="entry name" value="PLC-like_Pdiesterase_TIM-brl"/>
</dbReference>
<keyword evidence="3" id="KW-1185">Reference proteome</keyword>
<accession>A0A5C5GHZ8</accession>
<dbReference type="InterPro" id="IPR030395">
    <property type="entry name" value="GP_PDE_dom"/>
</dbReference>
<comment type="caution">
    <text evidence="2">The sequence shown here is derived from an EMBL/GenBank/DDBJ whole genome shotgun (WGS) entry which is preliminary data.</text>
</comment>
<proteinExistence type="predicted"/>
<evidence type="ECO:0000313" key="3">
    <source>
        <dbReference type="Proteomes" id="UP000314011"/>
    </source>
</evidence>
<dbReference type="Gene3D" id="3.20.20.190">
    <property type="entry name" value="Phosphatidylinositol (PI) phosphodiesterase"/>
    <property type="match status" value="1"/>
</dbReference>
<dbReference type="Pfam" id="PF03009">
    <property type="entry name" value="GDPD"/>
    <property type="match status" value="1"/>
</dbReference>
<feature type="domain" description="GP-PDE" evidence="1">
    <location>
        <begin position="11"/>
        <end position="249"/>
    </location>
</feature>
<protein>
    <submittedName>
        <fullName evidence="2">Phosphodiesterase</fullName>
    </submittedName>
</protein>
<dbReference type="EMBL" id="VFFF01000001">
    <property type="protein sequence ID" value="TNY34415.1"/>
    <property type="molecule type" value="Genomic_DNA"/>
</dbReference>